<evidence type="ECO:0000256" key="3">
    <source>
        <dbReference type="ARBA" id="ARBA00022827"/>
    </source>
</evidence>
<comment type="caution">
    <text evidence="6">The sequence shown here is derived from an EMBL/GenBank/DDBJ whole genome shotgun (WGS) entry which is preliminary data.</text>
</comment>
<keyword evidence="4" id="KW-0560">Oxidoreductase</keyword>
<gene>
    <name evidence="6" type="primary">tcuA_3</name>
    <name evidence="6" type="ORF">GCM10023144_26670</name>
</gene>
<reference evidence="7" key="1">
    <citation type="journal article" date="2019" name="Int. J. Syst. Evol. Microbiol.">
        <title>The Global Catalogue of Microorganisms (GCM) 10K type strain sequencing project: providing services to taxonomists for standard genome sequencing and annotation.</title>
        <authorList>
            <consortium name="The Broad Institute Genomics Platform"/>
            <consortium name="The Broad Institute Genome Sequencing Center for Infectious Disease"/>
            <person name="Wu L."/>
            <person name="Ma J."/>
        </authorList>
    </citation>
    <scope>NUCLEOTIDE SEQUENCE [LARGE SCALE GENOMIC DNA]</scope>
    <source>
        <strain evidence="7">JCM 17666</strain>
    </source>
</reference>
<dbReference type="InterPro" id="IPR036188">
    <property type="entry name" value="FAD/NAD-bd_sf"/>
</dbReference>
<name>A0ABP8H5Q8_9BURK</name>
<dbReference type="SUPFAM" id="SSF51905">
    <property type="entry name" value="FAD/NAD(P)-binding domain"/>
    <property type="match status" value="1"/>
</dbReference>
<dbReference type="RefSeq" id="WP_345250238.1">
    <property type="nucleotide sequence ID" value="NZ_BAABFO010000012.1"/>
</dbReference>
<proteinExistence type="predicted"/>
<sequence length="502" mass="54811">MNLESTVHDVVIVGGGNAALCAALSAAEQGASVLVLERAPFEERGGNSAYTDGKVRFAYNGAEDIIALSDDLTPEEIATSDFGSYTENDFFDDMARITQHRTDPDLCEILVRNSNATMRWLKDNGVRFMPNYGRQAYKTDGKFKFWGGAPLATWGGGPGLVEALFKAVERKGVTVVYDAWVQDLIHDVNGVSGVKARIDGRIQEIRSRAVVLACGGFEANTEWRTRYLGKGWDLAKVRGTKYNTGDGLAMALNIGAQPYGHWSGCHAVGWERYATDFGDLDLTPHFQRHSYTFSIMVNGLGKRFLDEGADIRNFTYAKYGHLILEQPGQFAWQIYDDKVAHLLLDEYRTKHVTKVKADTLEELVAKLDDVDPVQALKTIKEFNAAVNNDVPFDPNIKDGKGTNGLEIPKSNWALAIDKPPFQAFAITCGVTFTFGGLKITTEGQVVDTNHDPIPGLYAAGEMVGGIFYFNYPGASGLTSGAVFGRLSGKSAGLAAKSQKESQ</sequence>
<evidence type="ECO:0000256" key="1">
    <source>
        <dbReference type="ARBA" id="ARBA00001974"/>
    </source>
</evidence>
<dbReference type="NCBIfam" id="NF006130">
    <property type="entry name" value="PRK08274.1"/>
    <property type="match status" value="1"/>
</dbReference>
<dbReference type="Pfam" id="PF00890">
    <property type="entry name" value="FAD_binding_2"/>
    <property type="match status" value="1"/>
</dbReference>
<keyword evidence="2" id="KW-0285">Flavoprotein</keyword>
<evidence type="ECO:0000256" key="4">
    <source>
        <dbReference type="ARBA" id="ARBA00023002"/>
    </source>
</evidence>
<keyword evidence="7" id="KW-1185">Reference proteome</keyword>
<dbReference type="InterPro" id="IPR027477">
    <property type="entry name" value="Succ_DH/fumarate_Rdtase_cat_sf"/>
</dbReference>
<dbReference type="Gene3D" id="3.50.50.60">
    <property type="entry name" value="FAD/NAD(P)-binding domain"/>
    <property type="match status" value="1"/>
</dbReference>
<feature type="domain" description="FAD-dependent oxidoreductase 2 FAD-binding" evidence="5">
    <location>
        <begin position="9"/>
        <end position="475"/>
    </location>
</feature>
<accession>A0ABP8H5Q8</accession>
<evidence type="ECO:0000313" key="6">
    <source>
        <dbReference type="EMBL" id="GAA4334436.1"/>
    </source>
</evidence>
<dbReference type="PANTHER" id="PTHR43400:SF7">
    <property type="entry name" value="FAD-DEPENDENT OXIDOREDUCTASE 2 FAD BINDING DOMAIN-CONTAINING PROTEIN"/>
    <property type="match status" value="1"/>
</dbReference>
<dbReference type="PANTHER" id="PTHR43400">
    <property type="entry name" value="FUMARATE REDUCTASE"/>
    <property type="match status" value="1"/>
</dbReference>
<evidence type="ECO:0000313" key="7">
    <source>
        <dbReference type="Proteomes" id="UP001501671"/>
    </source>
</evidence>
<evidence type="ECO:0000259" key="5">
    <source>
        <dbReference type="Pfam" id="PF00890"/>
    </source>
</evidence>
<protein>
    <submittedName>
        <fullName evidence="6">FAD-dependent tricarballylate dehydrogenase TcuA</fullName>
    </submittedName>
</protein>
<keyword evidence="3" id="KW-0274">FAD</keyword>
<dbReference type="SUPFAM" id="SSF56425">
    <property type="entry name" value="Succinate dehydrogenase/fumarate reductase flavoprotein, catalytic domain"/>
    <property type="match status" value="1"/>
</dbReference>
<dbReference type="EMBL" id="BAABFO010000012">
    <property type="protein sequence ID" value="GAA4334436.1"/>
    <property type="molecule type" value="Genomic_DNA"/>
</dbReference>
<dbReference type="InterPro" id="IPR003953">
    <property type="entry name" value="FAD-dep_OxRdtase_2_FAD-bd"/>
</dbReference>
<dbReference type="InterPro" id="IPR050315">
    <property type="entry name" value="FAD-oxidoreductase_2"/>
</dbReference>
<evidence type="ECO:0000256" key="2">
    <source>
        <dbReference type="ARBA" id="ARBA00022630"/>
    </source>
</evidence>
<dbReference type="Gene3D" id="3.90.700.10">
    <property type="entry name" value="Succinate dehydrogenase/fumarate reductase flavoprotein, catalytic domain"/>
    <property type="match status" value="1"/>
</dbReference>
<dbReference type="Proteomes" id="UP001501671">
    <property type="component" value="Unassembled WGS sequence"/>
</dbReference>
<organism evidence="6 7">
    <name type="scientific">Pigmentiphaga soli</name>
    <dbReference type="NCBI Taxonomy" id="1007095"/>
    <lineage>
        <taxon>Bacteria</taxon>
        <taxon>Pseudomonadati</taxon>
        <taxon>Pseudomonadota</taxon>
        <taxon>Betaproteobacteria</taxon>
        <taxon>Burkholderiales</taxon>
        <taxon>Alcaligenaceae</taxon>
        <taxon>Pigmentiphaga</taxon>
    </lineage>
</organism>
<comment type="cofactor">
    <cofactor evidence="1">
        <name>FAD</name>
        <dbReference type="ChEBI" id="CHEBI:57692"/>
    </cofactor>
</comment>